<evidence type="ECO:0000313" key="1">
    <source>
        <dbReference type="EMBL" id="JAH52523.1"/>
    </source>
</evidence>
<sequence length="56" mass="6681">MFWRTHTEQENYNLQFWEVVCRGGWDHSPPVLGAPIHVSSSWWWNRGRTAWLSHSG</sequence>
<reference evidence="1" key="1">
    <citation type="submission" date="2014-11" db="EMBL/GenBank/DDBJ databases">
        <authorList>
            <person name="Amaro Gonzalez C."/>
        </authorList>
    </citation>
    <scope>NUCLEOTIDE SEQUENCE</scope>
</reference>
<name>A0A0E9TIH2_ANGAN</name>
<reference evidence="1" key="2">
    <citation type="journal article" date="2015" name="Fish Shellfish Immunol.">
        <title>Early steps in the European eel (Anguilla anguilla)-Vibrio vulnificus interaction in the gills: Role of the RtxA13 toxin.</title>
        <authorList>
            <person name="Callol A."/>
            <person name="Pajuelo D."/>
            <person name="Ebbesson L."/>
            <person name="Teles M."/>
            <person name="MacKenzie S."/>
            <person name="Amaro C."/>
        </authorList>
    </citation>
    <scope>NUCLEOTIDE SEQUENCE</scope>
</reference>
<organism evidence="1">
    <name type="scientific">Anguilla anguilla</name>
    <name type="common">European freshwater eel</name>
    <name type="synonym">Muraena anguilla</name>
    <dbReference type="NCBI Taxonomy" id="7936"/>
    <lineage>
        <taxon>Eukaryota</taxon>
        <taxon>Metazoa</taxon>
        <taxon>Chordata</taxon>
        <taxon>Craniata</taxon>
        <taxon>Vertebrata</taxon>
        <taxon>Euteleostomi</taxon>
        <taxon>Actinopterygii</taxon>
        <taxon>Neopterygii</taxon>
        <taxon>Teleostei</taxon>
        <taxon>Anguilliformes</taxon>
        <taxon>Anguillidae</taxon>
        <taxon>Anguilla</taxon>
    </lineage>
</organism>
<proteinExistence type="predicted"/>
<accession>A0A0E9TIH2</accession>
<dbReference type="AlphaFoldDB" id="A0A0E9TIH2"/>
<protein>
    <submittedName>
        <fullName evidence="1">Uncharacterized protein</fullName>
    </submittedName>
</protein>
<dbReference type="EMBL" id="GBXM01056054">
    <property type="protein sequence ID" value="JAH52523.1"/>
    <property type="molecule type" value="Transcribed_RNA"/>
</dbReference>